<protein>
    <submittedName>
        <fullName evidence="2">Uncharacterized protein</fullName>
    </submittedName>
</protein>
<keyword evidence="3" id="KW-1185">Reference proteome</keyword>
<accession>A0A7Y9EZX6</accession>
<organism evidence="2 3">
    <name type="scientific">Nocardioides marinisabuli</name>
    <dbReference type="NCBI Taxonomy" id="419476"/>
    <lineage>
        <taxon>Bacteria</taxon>
        <taxon>Bacillati</taxon>
        <taxon>Actinomycetota</taxon>
        <taxon>Actinomycetes</taxon>
        <taxon>Propionibacteriales</taxon>
        <taxon>Nocardioidaceae</taxon>
        <taxon>Nocardioides</taxon>
    </lineage>
</organism>
<evidence type="ECO:0000256" key="1">
    <source>
        <dbReference type="SAM" id="MobiDB-lite"/>
    </source>
</evidence>
<dbReference type="AlphaFoldDB" id="A0A7Y9EZX6"/>
<dbReference type="RefSeq" id="WP_179614803.1">
    <property type="nucleotide sequence ID" value="NZ_CP059163.1"/>
</dbReference>
<evidence type="ECO:0000313" key="2">
    <source>
        <dbReference type="EMBL" id="NYD56973.1"/>
    </source>
</evidence>
<name>A0A7Y9EZX6_9ACTN</name>
<proteinExistence type="predicted"/>
<evidence type="ECO:0000313" key="3">
    <source>
        <dbReference type="Proteomes" id="UP000516957"/>
    </source>
</evidence>
<sequence>MRPEQRRPGQSNADFEGRDRASRGVSGSFLGTSSLHGGGDPSWALRLWRALFARRDERRARPGA</sequence>
<feature type="region of interest" description="Disordered" evidence="1">
    <location>
        <begin position="1"/>
        <end position="42"/>
    </location>
</feature>
<comment type="caution">
    <text evidence="2">The sequence shown here is derived from an EMBL/GenBank/DDBJ whole genome shotgun (WGS) entry which is preliminary data.</text>
</comment>
<gene>
    <name evidence="2" type="ORF">BKA08_001211</name>
</gene>
<dbReference type="EMBL" id="JACCBE010000001">
    <property type="protein sequence ID" value="NYD56973.1"/>
    <property type="molecule type" value="Genomic_DNA"/>
</dbReference>
<reference evidence="2 3" key="1">
    <citation type="submission" date="2020-07" db="EMBL/GenBank/DDBJ databases">
        <title>Sequencing the genomes of 1000 actinobacteria strains.</title>
        <authorList>
            <person name="Klenk H.-P."/>
        </authorList>
    </citation>
    <scope>NUCLEOTIDE SEQUENCE [LARGE SCALE GENOMIC DNA]</scope>
    <source>
        <strain evidence="2 3">DSM 18965</strain>
    </source>
</reference>
<dbReference type="Proteomes" id="UP000516957">
    <property type="component" value="Unassembled WGS sequence"/>
</dbReference>